<dbReference type="EMBL" id="KX397369">
    <property type="protein sequence ID" value="ANZ49381.1"/>
    <property type="molecule type" value="Genomic_DNA"/>
</dbReference>
<accession>A0A1B2IDP4</accession>
<reference evidence="1 2" key="1">
    <citation type="submission" date="2016-06" db="EMBL/GenBank/DDBJ databases">
        <authorList>
            <person name="Kjaerup R.B."/>
            <person name="Dalgaard T.S."/>
            <person name="Juul-Madsen H.R."/>
        </authorList>
    </citation>
    <scope>NUCLEOTIDE SEQUENCE [LARGE SCALE GENOMIC DNA]</scope>
</reference>
<dbReference type="RefSeq" id="YP_009278634.1">
    <property type="nucleotide sequence ID" value="NC_031010.1"/>
</dbReference>
<gene>
    <name evidence="1" type="ORF">KWAN_29</name>
</gene>
<proteinExistence type="predicted"/>
<dbReference type="Proteomes" id="UP000202923">
    <property type="component" value="Genome"/>
</dbReference>
<sequence length="121" mass="13679">MLSKKIETHIRNSVEQYLNKLRSCPGITRVDCEFDGKDGLVMRAVHEVNTQVVKLTPAEMEHLTRTAYEYVAAKGFPQLGAVYEEKVRVAALEYASQGVQIKEVVLRGDAHPFRVTYLAKQ</sequence>
<evidence type="ECO:0000313" key="2">
    <source>
        <dbReference type="Proteomes" id="UP000202923"/>
    </source>
</evidence>
<organism evidence="1 2">
    <name type="scientific">Erwinia phage vB_EamM_Kwan</name>
    <dbReference type="NCBI Taxonomy" id="1883374"/>
    <lineage>
        <taxon>Viruses</taxon>
        <taxon>Duplodnaviria</taxon>
        <taxon>Heunggongvirae</taxon>
        <taxon>Uroviricota</taxon>
        <taxon>Caudoviricetes</taxon>
        <taxon>Chimalliviridae</taxon>
        <taxon>Wellingtonvirus</taxon>
        <taxon>Wellingtonvirus wellington</taxon>
    </lineage>
</organism>
<dbReference type="KEGG" id="vg:29061873"/>
<name>A0A1B2IDP4_9CAUD</name>
<protein>
    <submittedName>
        <fullName evidence="1">Uncharacterized protein</fullName>
    </submittedName>
</protein>
<evidence type="ECO:0000313" key="1">
    <source>
        <dbReference type="EMBL" id="ANZ49381.1"/>
    </source>
</evidence>
<dbReference type="GeneID" id="29061873"/>